<comment type="caution">
    <text evidence="6">The sequence shown here is derived from an EMBL/GenBank/DDBJ whole genome shotgun (WGS) entry which is preliminary data.</text>
</comment>
<dbReference type="Gene3D" id="2.60.40.1940">
    <property type="match status" value="1"/>
</dbReference>
<dbReference type="InterPro" id="IPR002890">
    <property type="entry name" value="MG2"/>
</dbReference>
<dbReference type="SMART" id="SM01419">
    <property type="entry name" value="Thiol-ester_cl"/>
    <property type="match status" value="1"/>
</dbReference>
<dbReference type="Gene3D" id="1.50.10.20">
    <property type="match status" value="1"/>
</dbReference>
<dbReference type="Pfam" id="PF00207">
    <property type="entry name" value="A2M"/>
    <property type="match status" value="1"/>
</dbReference>
<dbReference type="InterPro" id="IPR036595">
    <property type="entry name" value="A-macroglobulin_rcpt-bd_sf"/>
</dbReference>
<dbReference type="SMART" id="SM01361">
    <property type="entry name" value="A2M_recep"/>
    <property type="match status" value="1"/>
</dbReference>
<evidence type="ECO:0000313" key="6">
    <source>
        <dbReference type="EMBL" id="KAK4885470.1"/>
    </source>
</evidence>
<organism evidence="6 7">
    <name type="scientific">Aquatica leii</name>
    <dbReference type="NCBI Taxonomy" id="1421715"/>
    <lineage>
        <taxon>Eukaryota</taxon>
        <taxon>Metazoa</taxon>
        <taxon>Ecdysozoa</taxon>
        <taxon>Arthropoda</taxon>
        <taxon>Hexapoda</taxon>
        <taxon>Insecta</taxon>
        <taxon>Pterygota</taxon>
        <taxon>Neoptera</taxon>
        <taxon>Endopterygota</taxon>
        <taxon>Coleoptera</taxon>
        <taxon>Polyphaga</taxon>
        <taxon>Elateriformia</taxon>
        <taxon>Elateroidea</taxon>
        <taxon>Lampyridae</taxon>
        <taxon>Luciolinae</taxon>
        <taxon>Aquatica</taxon>
    </lineage>
</organism>
<feature type="signal peptide" evidence="2">
    <location>
        <begin position="1"/>
        <end position="21"/>
    </location>
</feature>
<dbReference type="InterPro" id="IPR041555">
    <property type="entry name" value="MG3"/>
</dbReference>
<evidence type="ECO:0000256" key="1">
    <source>
        <dbReference type="ARBA" id="ARBA00023157"/>
    </source>
</evidence>
<evidence type="ECO:0000259" key="4">
    <source>
        <dbReference type="SMART" id="SM01360"/>
    </source>
</evidence>
<dbReference type="InterPro" id="IPR019742">
    <property type="entry name" value="MacrogloblnA2_CS"/>
</dbReference>
<feature type="chain" id="PRO_5042896584" evidence="2">
    <location>
        <begin position="22"/>
        <end position="1555"/>
    </location>
</feature>
<evidence type="ECO:0000259" key="5">
    <source>
        <dbReference type="SMART" id="SM01361"/>
    </source>
</evidence>
<dbReference type="InterPro" id="IPR001599">
    <property type="entry name" value="Macroglobln_a2"/>
</dbReference>
<dbReference type="SMART" id="SM01359">
    <property type="entry name" value="A2M_N_2"/>
    <property type="match status" value="1"/>
</dbReference>
<dbReference type="GO" id="GO:0004866">
    <property type="term" value="F:endopeptidase inhibitor activity"/>
    <property type="evidence" value="ECO:0007669"/>
    <property type="project" value="InterPro"/>
</dbReference>
<dbReference type="PROSITE" id="PS00477">
    <property type="entry name" value="ALPHA_2_MACROGLOBULIN"/>
    <property type="match status" value="1"/>
</dbReference>
<dbReference type="Pfam" id="PF01835">
    <property type="entry name" value="MG2"/>
    <property type="match status" value="1"/>
</dbReference>
<dbReference type="Gene3D" id="2.60.40.1930">
    <property type="match status" value="3"/>
</dbReference>
<dbReference type="Gene3D" id="2.20.130.20">
    <property type="match status" value="1"/>
</dbReference>
<dbReference type="SUPFAM" id="SSF48239">
    <property type="entry name" value="Terpenoid cyclases/Protein prenyltransferases"/>
    <property type="match status" value="1"/>
</dbReference>
<dbReference type="Gene3D" id="2.60.40.10">
    <property type="entry name" value="Immunoglobulins"/>
    <property type="match status" value="2"/>
</dbReference>
<dbReference type="InterPro" id="IPR008930">
    <property type="entry name" value="Terpenoid_cyclase/PrenylTrfase"/>
</dbReference>
<dbReference type="Pfam" id="PF07703">
    <property type="entry name" value="A2M_BRD"/>
    <property type="match status" value="1"/>
</dbReference>
<dbReference type="PANTHER" id="PTHR11412:SF171">
    <property type="entry name" value="PREGNANCY ZONE PROTEIN-LIKE PROTEIN"/>
    <property type="match status" value="1"/>
</dbReference>
<dbReference type="Proteomes" id="UP001353858">
    <property type="component" value="Unassembled WGS sequence"/>
</dbReference>
<protein>
    <submittedName>
        <fullName evidence="6">Uncharacterized protein</fullName>
    </submittedName>
</protein>
<sequence length="1555" mass="175810">MKLLLLLVVLIVSVKFSILTGQSEFLKKGKSRFIFSSPKTLTAGQSEIVCLSLHDAFNPFEVLVQLKIRDKMYPTTHTITSDNECFNIFVPKLRSHVKVAQFASLHLQFQLNGKMHSGHANEPVLIYPNTNLVFIETDKSVYKPNDKVRIRILVLTPDLKAPLKFNIPIIKILNPNGNTVTVWENIPTELGLSQLEHQLPSDVTKGKWTIDLVDTSNSFEVNSYVLPRFAVKIHGPKNVYVATHVVKFTICGQYFYGQDVKGIGMIRITLNQNQHSINKAKQLHNGCANLHFTNEELNLNLHINTELFILGTVTEYRTDRAETTTRKSIVTNKPYNLKFLDISKHFQPGLPYYGQIKAFDSLVALNNEVIEVCYNVAVEKIWNIKEIKQCSNFTFGRSDTIHFHILPVKDNVIQIRLYAKSLNHTINQETKGKSYPEALNKQILAYFTLNRWYSPSNSYIQVEQSNHILTQCKTSQQFTVYYTTVKLRHHENITFHYMVKSRDKMYKIRTISDIASKQRVINYKEITNIVGTSHRYIKKESFAGKFILKFKLDPQIITKYELVIYHILKNGEVIAANLDVPIESCLLNKVETIWTNNQYYPGKKASLTIKTVPKSLCAVSSTDKAATYWTDNEKFDVSTILKATEKNTKRISKFNCLPRANRKAVVDTTLPTTQRSTQKRIKRYYGMSSPYQYDTFEAFSNFGVAVITNMKLLSKPCIPDSPLMIQESNDNIDTVDSAVQFLTNSMPNTYYNVYADNHANYIRSFFPETWLWELVPIGNYETTISRDLPHTITNWVTNTVCISSNTGIGISAPTEITVFQPFFLEVLSPYSIKRYEYLHLEVVLYNYLNYSLPVRITLGFSDGLVLVDNPDERSEVHCIAAENSETITFGMEGTKFGKSSIHVLAELESSYPEDCGPEITVNKRDMVVKEIWVEAEGHPVSSTKSILLCINDTTGINTANWSLELPGDMIEHSAKAKLIINGDLLGPSIHNLDKFLIVPTGCGEQIMATLAPNLYILKYLKAIGISTPSLQQRVRRNLKIGYQRILDYVHNDGSFSAFGYHDQTGSMFLTAFVVKILQLSKAYIYVDQNVINNAVRWIINNQLENGCFATVSHVFHDMGGSYMENSTAALTSYVIISLIESGIDVSEKVRTNAKYCIRGHFSADKYTLAISTYALSLVGWESEAKRCLAKLLQVATEQDHLMWWSSTGAISTNVEMTGYVLMSLVHQNSSNNLIYANSVVRWLASQRGPKGGFVSTQDTVVALDAITKYAILIYSSATDLQVNLTVGKKEYEIIINANDRLKTKEQIVKELPNNVSLTIEGKGCVLVQSLLEYNLYQVTNSEAFKLAVDVDSISNVDQCAVAMVSTCVSYTGPGLHSNMAILEITMPSGYEPDRASLYKLVDDSYTKVKKFEENANQVVLYFTEVNREPICVPFYINELSKVDGRLEANVKLYDYYNPDLKVVTTYKVSQCYLGETVTVPPLPEMNRTNAFNKEQVSGDNVMENLIDTDVESENKINYKLNPDFIDMDIDMAVPNGEEGNIPVYIKPENVLSNGD</sequence>
<proteinExistence type="predicted"/>
<dbReference type="InterPro" id="IPR011626">
    <property type="entry name" value="Alpha-macroglobulin_TED"/>
</dbReference>
<keyword evidence="7" id="KW-1185">Reference proteome</keyword>
<feature type="domain" description="Alpha-2-macroglobulin" evidence="4">
    <location>
        <begin position="769"/>
        <end position="858"/>
    </location>
</feature>
<dbReference type="Gene3D" id="6.20.50.160">
    <property type="match status" value="1"/>
</dbReference>
<dbReference type="SUPFAM" id="SSF49410">
    <property type="entry name" value="Alpha-macroglobulin receptor domain"/>
    <property type="match status" value="1"/>
</dbReference>
<dbReference type="PANTHER" id="PTHR11412">
    <property type="entry name" value="MACROGLOBULIN / COMPLEMENT"/>
    <property type="match status" value="1"/>
</dbReference>
<dbReference type="Pfam" id="PF17791">
    <property type="entry name" value="MG3"/>
    <property type="match status" value="1"/>
</dbReference>
<dbReference type="InterPro" id="IPR011625">
    <property type="entry name" value="A2M_N_BRD"/>
</dbReference>
<dbReference type="GO" id="GO:0005615">
    <property type="term" value="C:extracellular space"/>
    <property type="evidence" value="ECO:0007669"/>
    <property type="project" value="InterPro"/>
</dbReference>
<dbReference type="EMBL" id="JARPUR010000001">
    <property type="protein sequence ID" value="KAK4885470.1"/>
    <property type="molecule type" value="Genomic_DNA"/>
</dbReference>
<dbReference type="Gene3D" id="2.60.120.1540">
    <property type="match status" value="1"/>
</dbReference>
<dbReference type="SMART" id="SM01360">
    <property type="entry name" value="A2M"/>
    <property type="match status" value="1"/>
</dbReference>
<evidence type="ECO:0000259" key="3">
    <source>
        <dbReference type="SMART" id="SM01359"/>
    </source>
</evidence>
<feature type="domain" description="Alpha-macroglobulin receptor-binding" evidence="5">
    <location>
        <begin position="1377"/>
        <end position="1466"/>
    </location>
</feature>
<dbReference type="Gene3D" id="2.60.40.690">
    <property type="entry name" value="Alpha-macroglobulin, receptor-binding domain"/>
    <property type="match status" value="1"/>
</dbReference>
<name>A0AAN7QAL7_9COLE</name>
<evidence type="ECO:0000256" key="2">
    <source>
        <dbReference type="SAM" id="SignalP"/>
    </source>
</evidence>
<accession>A0AAN7QAL7</accession>
<dbReference type="Pfam" id="PF07677">
    <property type="entry name" value="A2M_recep"/>
    <property type="match status" value="1"/>
</dbReference>
<dbReference type="InterPro" id="IPR013783">
    <property type="entry name" value="Ig-like_fold"/>
</dbReference>
<keyword evidence="2" id="KW-0732">Signal</keyword>
<dbReference type="InterPro" id="IPR009048">
    <property type="entry name" value="A-macroglobulin_rcpt-bd"/>
</dbReference>
<feature type="domain" description="Alpha-2-macroglobulin bait region" evidence="3">
    <location>
        <begin position="460"/>
        <end position="629"/>
    </location>
</feature>
<dbReference type="Pfam" id="PF07678">
    <property type="entry name" value="TED_complement"/>
    <property type="match status" value="1"/>
</dbReference>
<dbReference type="InterPro" id="IPR050473">
    <property type="entry name" value="A2M/Complement_sys"/>
</dbReference>
<dbReference type="InterPro" id="IPR047565">
    <property type="entry name" value="Alpha-macroglob_thiol-ester_cl"/>
</dbReference>
<reference evidence="7" key="1">
    <citation type="submission" date="2023-01" db="EMBL/GenBank/DDBJ databases">
        <title>Key to firefly adult light organ development and bioluminescence: homeobox transcription factors regulate luciferase expression and transportation to peroxisome.</title>
        <authorList>
            <person name="Fu X."/>
        </authorList>
    </citation>
    <scope>NUCLEOTIDE SEQUENCE [LARGE SCALE GENOMIC DNA]</scope>
</reference>
<gene>
    <name evidence="6" type="ORF">RN001_001741</name>
</gene>
<keyword evidence="1" id="KW-1015">Disulfide bond</keyword>
<evidence type="ECO:0000313" key="7">
    <source>
        <dbReference type="Proteomes" id="UP001353858"/>
    </source>
</evidence>